<evidence type="ECO:0000313" key="2">
    <source>
        <dbReference type="EMBL" id="MCZ8380194.1"/>
    </source>
</evidence>
<gene>
    <name evidence="2" type="ORF">O6P37_15075</name>
</gene>
<evidence type="ECO:0000259" key="1">
    <source>
        <dbReference type="Pfam" id="PF00934"/>
    </source>
</evidence>
<reference evidence="2" key="1">
    <citation type="submission" date="2022-12" db="EMBL/GenBank/DDBJ databases">
        <authorList>
            <person name="Deng Y."/>
            <person name="Zhang Y.-Q."/>
        </authorList>
    </citation>
    <scope>NUCLEOTIDE SEQUENCE</scope>
    <source>
        <strain evidence="2">CPCC 205372</strain>
    </source>
</reference>
<evidence type="ECO:0000313" key="3">
    <source>
        <dbReference type="Proteomes" id="UP001142153"/>
    </source>
</evidence>
<dbReference type="EMBL" id="JAPZPY010000006">
    <property type="protein sequence ID" value="MCZ8380194.1"/>
    <property type="molecule type" value="Genomic_DNA"/>
</dbReference>
<accession>A0ABT4PUG8</accession>
<keyword evidence="3" id="KW-1185">Reference proteome</keyword>
<proteinExistence type="predicted"/>
<dbReference type="RefSeq" id="WP_269894850.1">
    <property type="nucleotide sequence ID" value="NZ_JAPZPY010000006.1"/>
</dbReference>
<name>A0ABT4PUG8_9MYCO</name>
<dbReference type="InterPro" id="IPR000084">
    <property type="entry name" value="PE-PGRS_N"/>
</dbReference>
<organism evidence="2 3">
    <name type="scientific">Mycobacterium hippophais</name>
    <dbReference type="NCBI Taxonomy" id="3016340"/>
    <lineage>
        <taxon>Bacteria</taxon>
        <taxon>Bacillati</taxon>
        <taxon>Actinomycetota</taxon>
        <taxon>Actinomycetes</taxon>
        <taxon>Mycobacteriales</taxon>
        <taxon>Mycobacteriaceae</taxon>
        <taxon>Mycobacterium</taxon>
    </lineage>
</organism>
<feature type="domain" description="PE" evidence="1">
    <location>
        <begin position="7"/>
        <end position="95"/>
    </location>
</feature>
<comment type="caution">
    <text evidence="2">The sequence shown here is derived from an EMBL/GenBank/DDBJ whole genome shotgun (WGS) entry which is preliminary data.</text>
</comment>
<dbReference type="Gene3D" id="1.10.287.850">
    <property type="entry name" value="HP0062-like domain"/>
    <property type="match status" value="1"/>
</dbReference>
<dbReference type="Pfam" id="PF00934">
    <property type="entry name" value="PE"/>
    <property type="match status" value="1"/>
</dbReference>
<protein>
    <submittedName>
        <fullName evidence="2">PE family protein</fullName>
    </submittedName>
</protein>
<dbReference type="Proteomes" id="UP001142153">
    <property type="component" value="Unassembled WGS sequence"/>
</dbReference>
<sequence length="98" mass="10038">MSSPHGLTVNTGELADTAKRIDELADRLDALLKAEAPHLSPAAVGRDEVSVRAAGTLAEVQGQYLKSSADGVAELREIAAALRAGADNIAGVDADFAL</sequence>